<dbReference type="Proteomes" id="UP001595699">
    <property type="component" value="Unassembled WGS sequence"/>
</dbReference>
<evidence type="ECO:0000259" key="4">
    <source>
        <dbReference type="Pfam" id="PF14508"/>
    </source>
</evidence>
<evidence type="ECO:0000259" key="5">
    <source>
        <dbReference type="Pfam" id="PF14509"/>
    </source>
</evidence>
<comment type="caution">
    <text evidence="6">The sequence shown here is derived from an EMBL/GenBank/DDBJ whole genome shotgun (WGS) entry which is preliminary data.</text>
</comment>
<dbReference type="PANTHER" id="PTHR35803:SF2">
    <property type="entry name" value="RETAINING ALPHA-GALACTOSIDASE"/>
    <property type="match status" value="1"/>
</dbReference>
<dbReference type="RefSeq" id="WP_205121169.1">
    <property type="nucleotide sequence ID" value="NZ_JAFBCM010000001.1"/>
</dbReference>
<feature type="domain" description="Glycosyl-hydrolase 97 C-terminal oligomerisation" evidence="5">
    <location>
        <begin position="486"/>
        <end position="579"/>
    </location>
</feature>
<evidence type="ECO:0000313" key="7">
    <source>
        <dbReference type="Proteomes" id="UP001595699"/>
    </source>
</evidence>
<dbReference type="PANTHER" id="PTHR35803">
    <property type="entry name" value="GLUCAN 1,4-ALPHA-GLUCOSIDASE SUSB-RELATED"/>
    <property type="match status" value="1"/>
</dbReference>
<name>A0ABV7YPE6_9ACTN</name>
<dbReference type="Pfam" id="PF14509">
    <property type="entry name" value="GH97_C"/>
    <property type="match status" value="1"/>
</dbReference>
<dbReference type="InterPro" id="IPR029483">
    <property type="entry name" value="GH97_C"/>
</dbReference>
<keyword evidence="1 6" id="KW-0378">Hydrolase</keyword>
<dbReference type="InterPro" id="IPR017853">
    <property type="entry name" value="GH"/>
</dbReference>
<proteinExistence type="predicted"/>
<dbReference type="SUPFAM" id="SSF51445">
    <property type="entry name" value="(Trans)glycosidases"/>
    <property type="match status" value="1"/>
</dbReference>
<keyword evidence="2" id="KW-0326">Glycosidase</keyword>
<reference evidence="7" key="1">
    <citation type="journal article" date="2019" name="Int. J. Syst. Evol. Microbiol.">
        <title>The Global Catalogue of Microorganisms (GCM) 10K type strain sequencing project: providing services to taxonomists for standard genome sequencing and annotation.</title>
        <authorList>
            <consortium name="The Broad Institute Genomics Platform"/>
            <consortium name="The Broad Institute Genome Sequencing Center for Infectious Disease"/>
            <person name="Wu L."/>
            <person name="Ma J."/>
        </authorList>
    </citation>
    <scope>NUCLEOTIDE SEQUENCE [LARGE SCALE GENOMIC DNA]</scope>
    <source>
        <strain evidence="7">CGMCC 4.7241</strain>
    </source>
</reference>
<dbReference type="Pfam" id="PF14508">
    <property type="entry name" value="GH97_N"/>
    <property type="match status" value="1"/>
</dbReference>
<feature type="domain" description="Glycosyl-hydrolase 97 N-terminal" evidence="4">
    <location>
        <begin position="12"/>
        <end position="243"/>
    </location>
</feature>
<dbReference type="EMBL" id="JBHRZH010000043">
    <property type="protein sequence ID" value="MFC3765909.1"/>
    <property type="molecule type" value="Genomic_DNA"/>
</dbReference>
<keyword evidence="7" id="KW-1185">Reference proteome</keyword>
<sequence>MRVVLTPPKGHHIEASVDLSRGRLSLAVKHGDTTLLQPSRLGVRATHADLTTGLQLVRQSTRTIRDAYETTTGRRRKHTYTARETTFRLSKADHRIDLQIRVSADGVAYRYVIHWTGPVTVTEELSEYVVPKDAEAILLPYDNGRYDYETIHEHTTVGKATPDVYGYPALFGSGDSWLLVTESDLDARYAGSFLTLDDQKFQLTLPDPYVTGPSPLATPWRTLIVGDLATVVESDLVTSLAAPTTLDDTSWINPGRAAWSWWSDGSSSRDPEAQRGFVDYASKQGWEYVLVDAGWNASWVPELVEYAADKGVGIWLWERWQNLDSPREHRERLGRWKEWGVVGVKIDFTESDGQDRMRWFDAVLASSAHYQLMVNFHGGTIPRGTERTWPHLMSVEAVKGAENIKPRRGKEPMPPRHYVTLAYTRNLQGSMDFTPVTFTAVREISAGHELALAVLYESGVQHLADSVASYQARPLAEELLRVVPAAWDETKLLSGDPHEHVVLARRHGQDWFVAAGFAGRARTVKVPLTFLGDGDWTARIYADAADYPHDALAAETRQVTTSDTIDVKIAKNGGFTVHLTPTTG</sequence>
<evidence type="ECO:0000256" key="2">
    <source>
        <dbReference type="ARBA" id="ARBA00023295"/>
    </source>
</evidence>
<dbReference type="Gene3D" id="3.20.20.70">
    <property type="entry name" value="Aldolase class I"/>
    <property type="match status" value="1"/>
</dbReference>
<dbReference type="Gene3D" id="2.70.98.10">
    <property type="match status" value="1"/>
</dbReference>
<accession>A0ABV7YPE6</accession>
<organism evidence="6 7">
    <name type="scientific">Tenggerimyces flavus</name>
    <dbReference type="NCBI Taxonomy" id="1708749"/>
    <lineage>
        <taxon>Bacteria</taxon>
        <taxon>Bacillati</taxon>
        <taxon>Actinomycetota</taxon>
        <taxon>Actinomycetes</taxon>
        <taxon>Propionibacteriales</taxon>
        <taxon>Nocardioidaceae</taxon>
        <taxon>Tenggerimyces</taxon>
    </lineage>
</organism>
<dbReference type="InterPro" id="IPR029486">
    <property type="entry name" value="GH97_N"/>
</dbReference>
<dbReference type="GO" id="GO:0016787">
    <property type="term" value="F:hydrolase activity"/>
    <property type="evidence" value="ECO:0007669"/>
    <property type="project" value="UniProtKB-KW"/>
</dbReference>
<dbReference type="InterPro" id="IPR013785">
    <property type="entry name" value="Aldolase_TIM"/>
</dbReference>
<dbReference type="InterPro" id="IPR019563">
    <property type="entry name" value="GH97_catalytic"/>
</dbReference>
<dbReference type="Gene3D" id="2.60.40.1180">
    <property type="entry name" value="Golgi alpha-mannosidase II"/>
    <property type="match status" value="1"/>
</dbReference>
<dbReference type="InterPro" id="IPR014718">
    <property type="entry name" value="GH-type_carb-bd"/>
</dbReference>
<gene>
    <name evidence="6" type="ORF">ACFOUW_34095</name>
</gene>
<dbReference type="Pfam" id="PF10566">
    <property type="entry name" value="Glyco_hydro_97"/>
    <property type="match status" value="1"/>
</dbReference>
<dbReference type="InterPro" id="IPR013780">
    <property type="entry name" value="Glyco_hydro_b"/>
</dbReference>
<evidence type="ECO:0000256" key="1">
    <source>
        <dbReference type="ARBA" id="ARBA00022801"/>
    </source>
</evidence>
<feature type="domain" description="Glycosyl-hydrolase 97 catalytic" evidence="3">
    <location>
        <begin position="252"/>
        <end position="398"/>
    </location>
</feature>
<protein>
    <submittedName>
        <fullName evidence="6">Glycoside hydrolase family 97 catalytic domain-containing protein</fullName>
    </submittedName>
</protein>
<evidence type="ECO:0000259" key="3">
    <source>
        <dbReference type="Pfam" id="PF10566"/>
    </source>
</evidence>
<dbReference type="InterPro" id="IPR052720">
    <property type="entry name" value="Glycosyl_hydrolase_97"/>
</dbReference>
<evidence type="ECO:0000313" key="6">
    <source>
        <dbReference type="EMBL" id="MFC3765909.1"/>
    </source>
</evidence>